<protein>
    <recommendedName>
        <fullName evidence="5">DUF2339 domain-containing protein</fullName>
    </recommendedName>
</protein>
<dbReference type="PIRSF" id="PIRSF035905">
    <property type="entry name" value="UCP035905_mp"/>
    <property type="match status" value="1"/>
</dbReference>
<feature type="transmembrane region" description="Helical" evidence="2">
    <location>
        <begin position="859"/>
        <end position="879"/>
    </location>
</feature>
<dbReference type="Proteomes" id="UP001161391">
    <property type="component" value="Unassembled WGS sequence"/>
</dbReference>
<feature type="transmembrane region" description="Helical" evidence="2">
    <location>
        <begin position="6"/>
        <end position="27"/>
    </location>
</feature>
<gene>
    <name evidence="3" type="ORF">GCM10007853_04770</name>
</gene>
<keyword evidence="2" id="KW-0812">Transmembrane</keyword>
<feature type="transmembrane region" description="Helical" evidence="2">
    <location>
        <begin position="233"/>
        <end position="250"/>
    </location>
</feature>
<feature type="region of interest" description="Disordered" evidence="1">
    <location>
        <begin position="59"/>
        <end position="102"/>
    </location>
</feature>
<feature type="transmembrane region" description="Helical" evidence="2">
    <location>
        <begin position="538"/>
        <end position="556"/>
    </location>
</feature>
<feature type="transmembrane region" description="Helical" evidence="2">
    <location>
        <begin position="305"/>
        <end position="323"/>
    </location>
</feature>
<feature type="transmembrane region" description="Helical" evidence="2">
    <location>
        <begin position="412"/>
        <end position="430"/>
    </location>
</feature>
<dbReference type="RefSeq" id="WP_284387097.1">
    <property type="nucleotide sequence ID" value="NZ_BSNK01000001.1"/>
</dbReference>
<feature type="transmembrane region" description="Helical" evidence="2">
    <location>
        <begin position="561"/>
        <end position="582"/>
    </location>
</feature>
<feature type="transmembrane region" description="Helical" evidence="2">
    <location>
        <begin position="359"/>
        <end position="378"/>
    </location>
</feature>
<sequence length="891" mass="94473">MDEFFILIAFGILALLFGGAVSGLVALGRIKRLERRIALLEGQPVSKTARADTAEKLSRRALAQVSTPSVKTERKPDRVSSPDLKPQPVRPPRKPTRKPKPKLDLETLLGAKGSVWIGGLALLLGAVFLLRYTMEAGLLTPLMRVSLAGLLGLIALGLSEWLARRDLKTPVGKALSARADIPALLAAVGIFSLFGAVYAAHALYGLLGTLPAFIGMAVVAVGAMALSLRRGPWLAAVGLIGALVVPLLVASVTPSFIGVFAYVGLITVAALWVARRQSWDWLVGVAAIGAAVWLSILSGKAVDTIQFTIWMVGLAGVMTLTLRSLDRSPVIWPRWTSAGWLGVVALMGLASAASDDVPALSYSLPFLTAASLLFFAVTGDVRKRWPALLIGGVVVTVHTIPFMIPWSPRMDWPGQAVIGALSVATALASLRVGARWVDDQRSTALTTLGGALAVALMASGFAELHERPVPPINWACFALAGLFAVASWTQARLSVARGAAWVAALAWIVGTCQLPELWSSSVVPSLDPTLASQLPELWPSSLVLSLGIAVMIGLALRRDDLWVRLTPLAMAGMAGLVASAALDDSAAYIATTPFLNELWLYFGLPGALTAAGAFLLGRKREDLASQGLLGGAIVFTLLLIVLLIHHAMNAGDLTAQVGFEALAVQLLVLFAVLFGASWMRGGLTDWPNKGAEPRFYIVPGIAVVASLASLTAFVLGQGLEFNPLLTASTVIDGHSIFNALLLAYLAPAILLGLSALRFAGRRPVWFVRTLGALAGMSWLMWTTAQIRRLAQGEAIAMNRVPWANGELYAVSAVWLLTGLALLLAGVKTGRRDLRLASAILITLTTLKVFLIDMRALDGAFRAVSFIGLGIALIGIGRLYQRVLSKPSERED</sequence>
<dbReference type="InterPro" id="IPR014600">
    <property type="entry name" value="UCP035905_mem"/>
</dbReference>
<feature type="transmembrane region" description="Helical" evidence="2">
    <location>
        <begin position="142"/>
        <end position="163"/>
    </location>
</feature>
<dbReference type="InterPro" id="IPR019286">
    <property type="entry name" value="DUF2339_TM"/>
</dbReference>
<comment type="caution">
    <text evidence="3">The sequence shown here is derived from an EMBL/GenBank/DDBJ whole genome shotgun (WGS) entry which is preliminary data.</text>
</comment>
<dbReference type="Pfam" id="PF10101">
    <property type="entry name" value="DUF2339"/>
    <property type="match status" value="1"/>
</dbReference>
<evidence type="ECO:0008006" key="5">
    <source>
        <dbReference type="Google" id="ProtNLM"/>
    </source>
</evidence>
<feature type="transmembrane region" description="Helical" evidence="2">
    <location>
        <begin position="256"/>
        <end position="274"/>
    </location>
</feature>
<dbReference type="EMBL" id="BSNK01000001">
    <property type="protein sequence ID" value="GLQ22603.1"/>
    <property type="molecule type" value="Genomic_DNA"/>
</dbReference>
<evidence type="ECO:0000256" key="1">
    <source>
        <dbReference type="SAM" id="MobiDB-lite"/>
    </source>
</evidence>
<name>A0ABQ5V563_9PROT</name>
<reference evidence="3" key="2">
    <citation type="submission" date="2023-01" db="EMBL/GenBank/DDBJ databases">
        <title>Draft genome sequence of Algimonas ampicilliniresistens strain NBRC 108219.</title>
        <authorList>
            <person name="Sun Q."/>
            <person name="Mori K."/>
        </authorList>
    </citation>
    <scope>NUCLEOTIDE SEQUENCE</scope>
    <source>
        <strain evidence="3">NBRC 108219</strain>
    </source>
</reference>
<feature type="transmembrane region" description="Helical" evidence="2">
    <location>
        <begin position="763"/>
        <end position="781"/>
    </location>
</feature>
<organism evidence="3 4">
    <name type="scientific">Algimonas ampicilliniresistens</name>
    <dbReference type="NCBI Taxonomy" id="1298735"/>
    <lineage>
        <taxon>Bacteria</taxon>
        <taxon>Pseudomonadati</taxon>
        <taxon>Pseudomonadota</taxon>
        <taxon>Alphaproteobacteria</taxon>
        <taxon>Maricaulales</taxon>
        <taxon>Robiginitomaculaceae</taxon>
        <taxon>Algimonas</taxon>
    </lineage>
</organism>
<evidence type="ECO:0000313" key="4">
    <source>
        <dbReference type="Proteomes" id="UP001161391"/>
    </source>
</evidence>
<feature type="transmembrane region" description="Helical" evidence="2">
    <location>
        <begin position="653"/>
        <end position="674"/>
    </location>
</feature>
<feature type="transmembrane region" description="Helical" evidence="2">
    <location>
        <begin position="281"/>
        <end position="299"/>
    </location>
</feature>
<feature type="transmembrane region" description="Helical" evidence="2">
    <location>
        <begin position="598"/>
        <end position="616"/>
    </location>
</feature>
<feature type="transmembrane region" description="Helical" evidence="2">
    <location>
        <begin position="736"/>
        <end position="756"/>
    </location>
</feature>
<feature type="transmembrane region" description="Helical" evidence="2">
    <location>
        <begin position="628"/>
        <end position="647"/>
    </location>
</feature>
<evidence type="ECO:0000313" key="3">
    <source>
        <dbReference type="EMBL" id="GLQ22603.1"/>
    </source>
</evidence>
<feature type="transmembrane region" description="Helical" evidence="2">
    <location>
        <begin position="385"/>
        <end position="406"/>
    </location>
</feature>
<keyword evidence="2" id="KW-1133">Transmembrane helix</keyword>
<feature type="transmembrane region" description="Helical" evidence="2">
    <location>
        <begin position="206"/>
        <end position="226"/>
    </location>
</feature>
<reference evidence="3" key="1">
    <citation type="journal article" date="2014" name="Int. J. Syst. Evol. Microbiol.">
        <title>Complete genome of a new Firmicutes species belonging to the dominant human colonic microbiota ('Ruminococcus bicirculans') reveals two chromosomes and a selective capacity to utilize plant glucans.</title>
        <authorList>
            <consortium name="NISC Comparative Sequencing Program"/>
            <person name="Wegmann U."/>
            <person name="Louis P."/>
            <person name="Goesmann A."/>
            <person name="Henrissat B."/>
            <person name="Duncan S.H."/>
            <person name="Flint H.J."/>
        </authorList>
    </citation>
    <scope>NUCLEOTIDE SEQUENCE</scope>
    <source>
        <strain evidence="3">NBRC 108219</strain>
    </source>
</reference>
<keyword evidence="4" id="KW-1185">Reference proteome</keyword>
<feature type="transmembrane region" description="Helical" evidence="2">
    <location>
        <begin position="472"/>
        <end position="491"/>
    </location>
</feature>
<keyword evidence="2" id="KW-0472">Membrane</keyword>
<feature type="transmembrane region" description="Helical" evidence="2">
    <location>
        <begin position="833"/>
        <end position="853"/>
    </location>
</feature>
<feature type="transmembrane region" description="Helical" evidence="2">
    <location>
        <begin position="807"/>
        <end position="826"/>
    </location>
</feature>
<feature type="compositionally biased region" description="Basic and acidic residues" evidence="1">
    <location>
        <begin position="71"/>
        <end position="80"/>
    </location>
</feature>
<feature type="transmembrane region" description="Helical" evidence="2">
    <location>
        <begin position="335"/>
        <end position="353"/>
    </location>
</feature>
<evidence type="ECO:0000256" key="2">
    <source>
        <dbReference type="SAM" id="Phobius"/>
    </source>
</evidence>
<feature type="compositionally biased region" description="Basic residues" evidence="1">
    <location>
        <begin position="91"/>
        <end position="100"/>
    </location>
</feature>
<feature type="transmembrane region" description="Helical" evidence="2">
    <location>
        <begin position="107"/>
        <end position="130"/>
    </location>
</feature>
<dbReference type="PANTHER" id="PTHR38434">
    <property type="entry name" value="BLL2549 PROTEIN"/>
    <property type="match status" value="1"/>
</dbReference>
<feature type="transmembrane region" description="Helical" evidence="2">
    <location>
        <begin position="695"/>
        <end position="716"/>
    </location>
</feature>
<feature type="transmembrane region" description="Helical" evidence="2">
    <location>
        <begin position="442"/>
        <end position="460"/>
    </location>
</feature>
<proteinExistence type="predicted"/>
<dbReference type="PANTHER" id="PTHR38434:SF1">
    <property type="entry name" value="BLL2549 PROTEIN"/>
    <property type="match status" value="1"/>
</dbReference>
<feature type="transmembrane region" description="Helical" evidence="2">
    <location>
        <begin position="183"/>
        <end position="200"/>
    </location>
</feature>
<accession>A0ABQ5V563</accession>
<feature type="transmembrane region" description="Helical" evidence="2">
    <location>
        <begin position="498"/>
        <end position="518"/>
    </location>
</feature>